<name>G5AJ31_PHYSP</name>
<evidence type="ECO:0000313" key="1">
    <source>
        <dbReference type="EMBL" id="EGZ04463.1"/>
    </source>
</evidence>
<sequence length="149" mass="16492">RFATCIPGFAIAEQSNAHRSLRSASKVQAADDIEERMQTPNIGKLSLFSKKEASVLKSLKKNPTLTKTLSGNPSLIKPFENNPQLVKTFDTLQKDTALMTRMKSLKKSPSMDKLKTAISKNPSALTNENMEKLGAAVLKKPFSKLKRLF</sequence>
<keyword evidence="2" id="KW-1185">Reference proteome</keyword>
<feature type="non-terminal residue" evidence="1">
    <location>
        <position position="1"/>
    </location>
</feature>
<accession>G5AJ31</accession>
<gene>
    <name evidence="1" type="ORF">PHYSODRAFT_265370</name>
</gene>
<protein>
    <submittedName>
        <fullName evidence="1">Uncharacterized protein</fullName>
    </submittedName>
</protein>
<reference evidence="1 2" key="1">
    <citation type="journal article" date="2006" name="Science">
        <title>Phytophthora genome sequences uncover evolutionary origins and mechanisms of pathogenesis.</title>
        <authorList>
            <person name="Tyler B.M."/>
            <person name="Tripathy S."/>
            <person name="Zhang X."/>
            <person name="Dehal P."/>
            <person name="Jiang R.H."/>
            <person name="Aerts A."/>
            <person name="Arredondo F.D."/>
            <person name="Baxter L."/>
            <person name="Bensasson D."/>
            <person name="Beynon J.L."/>
            <person name="Chapman J."/>
            <person name="Damasceno C.M."/>
            <person name="Dorrance A.E."/>
            <person name="Dou D."/>
            <person name="Dickerman A.W."/>
            <person name="Dubchak I.L."/>
            <person name="Garbelotto M."/>
            <person name="Gijzen M."/>
            <person name="Gordon S.G."/>
            <person name="Govers F."/>
            <person name="Grunwald N.J."/>
            <person name="Huang W."/>
            <person name="Ivors K.L."/>
            <person name="Jones R.W."/>
            <person name="Kamoun S."/>
            <person name="Krampis K."/>
            <person name="Lamour K.H."/>
            <person name="Lee M.K."/>
            <person name="McDonald W.H."/>
            <person name="Medina M."/>
            <person name="Meijer H.J."/>
            <person name="Nordberg E.K."/>
            <person name="Maclean D.J."/>
            <person name="Ospina-Giraldo M.D."/>
            <person name="Morris P.F."/>
            <person name="Phuntumart V."/>
            <person name="Putnam N.H."/>
            <person name="Rash S."/>
            <person name="Rose J.K."/>
            <person name="Sakihama Y."/>
            <person name="Salamov A.A."/>
            <person name="Savidor A."/>
            <person name="Scheuring C.F."/>
            <person name="Smith B.M."/>
            <person name="Sobral B.W."/>
            <person name="Terry A."/>
            <person name="Torto-Alalibo T.A."/>
            <person name="Win J."/>
            <person name="Xu Z."/>
            <person name="Zhang H."/>
            <person name="Grigoriev I.V."/>
            <person name="Rokhsar D.S."/>
            <person name="Boore J.L."/>
        </authorList>
    </citation>
    <scope>NUCLEOTIDE SEQUENCE [LARGE SCALE GENOMIC DNA]</scope>
    <source>
        <strain evidence="1 2">P6497</strain>
    </source>
</reference>
<organism evidence="1 2">
    <name type="scientific">Phytophthora sojae (strain P6497)</name>
    <name type="common">Soybean stem and root rot agent</name>
    <name type="synonym">Phytophthora megasperma f. sp. glycines</name>
    <dbReference type="NCBI Taxonomy" id="1094619"/>
    <lineage>
        <taxon>Eukaryota</taxon>
        <taxon>Sar</taxon>
        <taxon>Stramenopiles</taxon>
        <taxon>Oomycota</taxon>
        <taxon>Peronosporomycetes</taxon>
        <taxon>Peronosporales</taxon>
        <taxon>Peronosporaceae</taxon>
        <taxon>Phytophthora</taxon>
    </lineage>
</organism>
<dbReference type="AlphaFoldDB" id="G5AJ31"/>
<dbReference type="KEGG" id="psoj:PHYSODRAFT_265370"/>
<dbReference type="Proteomes" id="UP000002640">
    <property type="component" value="Unassembled WGS sequence"/>
</dbReference>
<dbReference type="RefSeq" id="XP_009540082.1">
    <property type="nucleotide sequence ID" value="XM_009541787.1"/>
</dbReference>
<dbReference type="InParanoid" id="G5AJ31"/>
<evidence type="ECO:0000313" key="2">
    <source>
        <dbReference type="Proteomes" id="UP000002640"/>
    </source>
</evidence>
<dbReference type="GeneID" id="20639656"/>
<proteinExistence type="predicted"/>
<dbReference type="EMBL" id="JH159183">
    <property type="protein sequence ID" value="EGZ04463.1"/>
    <property type="molecule type" value="Genomic_DNA"/>
</dbReference>